<gene>
    <name evidence="1" type="primary">Acey_s0007.g3422</name>
    <name evidence="1" type="ORF">Y032_0007g3422</name>
</gene>
<comment type="caution">
    <text evidence="1">The sequence shown here is derived from an EMBL/GenBank/DDBJ whole genome shotgun (WGS) entry which is preliminary data.</text>
</comment>
<protein>
    <submittedName>
        <fullName evidence="1">Uncharacterized protein</fullName>
    </submittedName>
</protein>
<accession>A0A016VMY1</accession>
<proteinExistence type="predicted"/>
<dbReference type="Proteomes" id="UP000024635">
    <property type="component" value="Unassembled WGS sequence"/>
</dbReference>
<keyword evidence="2" id="KW-1185">Reference proteome</keyword>
<sequence>MTTNLDDASTIEVDDNDLRRADYSEYLGSTLSADDNLVHEVVAHVNTALKWRSMTGVLCDKNISDRFKSKVYRAVV</sequence>
<reference evidence="2" key="1">
    <citation type="journal article" date="2015" name="Nat. Genet.">
        <title>The genome and transcriptome of the zoonotic hookworm Ancylostoma ceylanicum identify infection-specific gene families.</title>
        <authorList>
            <person name="Schwarz E.M."/>
            <person name="Hu Y."/>
            <person name="Antoshechkin I."/>
            <person name="Miller M.M."/>
            <person name="Sternberg P.W."/>
            <person name="Aroian R.V."/>
        </authorList>
    </citation>
    <scope>NUCLEOTIDE SEQUENCE</scope>
    <source>
        <strain evidence="2">HY135</strain>
    </source>
</reference>
<evidence type="ECO:0000313" key="1">
    <source>
        <dbReference type="EMBL" id="EYC28780.1"/>
    </source>
</evidence>
<dbReference type="EMBL" id="JARK01001343">
    <property type="protein sequence ID" value="EYC28780.1"/>
    <property type="molecule type" value="Genomic_DNA"/>
</dbReference>
<name>A0A016VMY1_9BILA</name>
<dbReference type="AlphaFoldDB" id="A0A016VMY1"/>
<evidence type="ECO:0000313" key="2">
    <source>
        <dbReference type="Proteomes" id="UP000024635"/>
    </source>
</evidence>
<organism evidence="1 2">
    <name type="scientific">Ancylostoma ceylanicum</name>
    <dbReference type="NCBI Taxonomy" id="53326"/>
    <lineage>
        <taxon>Eukaryota</taxon>
        <taxon>Metazoa</taxon>
        <taxon>Ecdysozoa</taxon>
        <taxon>Nematoda</taxon>
        <taxon>Chromadorea</taxon>
        <taxon>Rhabditida</taxon>
        <taxon>Rhabditina</taxon>
        <taxon>Rhabditomorpha</taxon>
        <taxon>Strongyloidea</taxon>
        <taxon>Ancylostomatidae</taxon>
        <taxon>Ancylostomatinae</taxon>
        <taxon>Ancylostoma</taxon>
    </lineage>
</organism>